<protein>
    <submittedName>
        <fullName evidence="2">Nucleotidyl transferase AbiEii toxin, Type IV TA system</fullName>
    </submittedName>
</protein>
<dbReference type="Proteomes" id="UP000234333">
    <property type="component" value="Unassembled WGS sequence"/>
</dbReference>
<dbReference type="EMBL" id="FXZC01000013">
    <property type="protein sequence ID" value="SMY00763.1"/>
    <property type="molecule type" value="Genomic_DNA"/>
</dbReference>
<evidence type="ECO:0000256" key="1">
    <source>
        <dbReference type="SAM" id="MobiDB-lite"/>
    </source>
</evidence>
<evidence type="ECO:0000313" key="2">
    <source>
        <dbReference type="EMBL" id="SMY00763.1"/>
    </source>
</evidence>
<proteinExistence type="predicted"/>
<dbReference type="GeneID" id="99772598"/>
<evidence type="ECO:0000313" key="3">
    <source>
        <dbReference type="Proteomes" id="UP000234333"/>
    </source>
</evidence>
<dbReference type="AlphaFoldDB" id="A0A2H1KLU7"/>
<reference evidence="2 3" key="1">
    <citation type="submission" date="2017-03" db="EMBL/GenBank/DDBJ databases">
        <authorList>
            <person name="Afonso C.L."/>
            <person name="Miller P.J."/>
            <person name="Scott M.A."/>
            <person name="Spackman E."/>
            <person name="Goraichik I."/>
            <person name="Dimitrov K.M."/>
            <person name="Suarez D.L."/>
            <person name="Swayne D.E."/>
        </authorList>
    </citation>
    <scope>NUCLEOTIDE SEQUENCE [LARGE SCALE GENOMIC DNA]</scope>
    <source>
        <strain evidence="2 3">CIP 102111</strain>
    </source>
</reference>
<sequence>MTDSGYSTWTATDKAIKAAARTISKEQGRDFHALIRGAYFDRFLSRVFDESQGNRWVLKGGSGMLARVPDTRATKDVDLTTSAMSIDDAERALIEAAFNDIGDHAVIHHRDSRPIVERDVQPDVTGRRITFEMRDAQTLKLIHTIPVDLVVEDGLIGRTEVIDPASRVMPSRGLPTAPYRLYPLADQIADKASATMLRFNGRPSTRTKDLVDLVVIARTQSVDVDKMRAAIEARFTARREPIPAQFKVPDGWSARYSQMTKGVPACQGLEDVHAAEKLVGTLLAPALNPAHPRCHQWTSQRGWDTAPEASKTVSPTDPTMIAPSVEPPGSDGPGVN</sequence>
<dbReference type="RefSeq" id="WP_101624968.1">
    <property type="nucleotide sequence ID" value="NZ_FXZC01000013.1"/>
</dbReference>
<gene>
    <name evidence="2" type="ORF">BC102111_03450</name>
</gene>
<accession>A0A2H1KLU7</accession>
<dbReference type="Pfam" id="PF08843">
    <property type="entry name" value="AbiEii"/>
    <property type="match status" value="1"/>
</dbReference>
<dbReference type="InterPro" id="IPR014942">
    <property type="entry name" value="AbiEii"/>
</dbReference>
<feature type="region of interest" description="Disordered" evidence="1">
    <location>
        <begin position="293"/>
        <end position="336"/>
    </location>
</feature>
<organism evidence="2 3">
    <name type="scientific">Brevibacterium casei CIP 102111</name>
    <dbReference type="NCBI Taxonomy" id="1255625"/>
    <lineage>
        <taxon>Bacteria</taxon>
        <taxon>Bacillati</taxon>
        <taxon>Actinomycetota</taxon>
        <taxon>Actinomycetes</taxon>
        <taxon>Micrococcales</taxon>
        <taxon>Brevibacteriaceae</taxon>
        <taxon>Brevibacterium</taxon>
    </lineage>
</organism>
<dbReference type="GO" id="GO:0016740">
    <property type="term" value="F:transferase activity"/>
    <property type="evidence" value="ECO:0007669"/>
    <property type="project" value="UniProtKB-KW"/>
</dbReference>
<name>A0A2H1KLU7_9MICO</name>
<keyword evidence="2" id="KW-0808">Transferase</keyword>